<name>A0A3N9TJM1_9VIBR</name>
<keyword evidence="12" id="KW-1185">Reference proteome</keyword>
<feature type="domain" description="Ammonium transporter AmtB-like" evidence="10">
    <location>
        <begin position="38"/>
        <end position="425"/>
    </location>
</feature>
<dbReference type="PANTHER" id="PTHR11730">
    <property type="entry name" value="AMMONIUM TRANSPORTER"/>
    <property type="match status" value="1"/>
</dbReference>
<dbReference type="SUPFAM" id="SSF111352">
    <property type="entry name" value="Ammonium transporter"/>
    <property type="match status" value="1"/>
</dbReference>
<dbReference type="OrthoDB" id="9814202at2"/>
<comment type="caution">
    <text evidence="11">The sequence shown here is derived from an EMBL/GenBank/DDBJ whole genome shotgun (WGS) entry which is preliminary data.</text>
</comment>
<dbReference type="GO" id="GO:0005886">
    <property type="term" value="C:plasma membrane"/>
    <property type="evidence" value="ECO:0007669"/>
    <property type="project" value="UniProtKB-SubCell"/>
</dbReference>
<feature type="transmembrane region" description="Helical" evidence="8">
    <location>
        <begin position="230"/>
        <end position="247"/>
    </location>
</feature>
<keyword evidence="4 8" id="KW-0812">Transmembrane</keyword>
<feature type="transmembrane region" description="Helical" evidence="8">
    <location>
        <begin position="259"/>
        <end position="283"/>
    </location>
</feature>
<dbReference type="AlphaFoldDB" id="A0A3N9TJM1"/>
<evidence type="ECO:0000313" key="12">
    <source>
        <dbReference type="Proteomes" id="UP000281112"/>
    </source>
</evidence>
<evidence type="ECO:0000256" key="7">
    <source>
        <dbReference type="ARBA" id="ARBA00023177"/>
    </source>
</evidence>
<dbReference type="InterPro" id="IPR018047">
    <property type="entry name" value="Ammonium_transpt_CS"/>
</dbReference>
<evidence type="ECO:0000256" key="6">
    <source>
        <dbReference type="ARBA" id="ARBA00023136"/>
    </source>
</evidence>
<feature type="transmembrane region" description="Helical" evidence="8">
    <location>
        <begin position="120"/>
        <end position="142"/>
    </location>
</feature>
<dbReference type="Pfam" id="PF00909">
    <property type="entry name" value="Ammonium_transp"/>
    <property type="match status" value="1"/>
</dbReference>
<dbReference type="EMBL" id="RJVQ01000002">
    <property type="protein sequence ID" value="RQW64400.1"/>
    <property type="molecule type" value="Genomic_DNA"/>
</dbReference>
<dbReference type="FunFam" id="1.10.3430.10:FF:000008">
    <property type="entry name" value="Ammonium transporter"/>
    <property type="match status" value="1"/>
</dbReference>
<dbReference type="NCBIfam" id="TIGR00836">
    <property type="entry name" value="amt"/>
    <property type="match status" value="1"/>
</dbReference>
<dbReference type="InterPro" id="IPR029020">
    <property type="entry name" value="Ammonium/urea_transptr"/>
</dbReference>
<evidence type="ECO:0000259" key="10">
    <source>
        <dbReference type="Pfam" id="PF00909"/>
    </source>
</evidence>
<dbReference type="InterPro" id="IPR001905">
    <property type="entry name" value="Ammonium_transpt"/>
</dbReference>
<sequence>MNVIIKRILIGSALCWPVLSFADDPITADAVQTNLNFVWTLVAAFLVFLMQAGFAMVETGLTRAKNAANIMMKNMMDFCIGSLAFWAVGFGLMFGVSNGLFGTSDFFFSGATGDDQAWNYAFWMFQVVFCATAATIISGAVAERTKFGAYLIYSVFVSAIIYPVFGSWAWGSLYHGQGWLENLGFIDFAGSTVVHSMGGWLALAGAIVVGPRLGKYDAKGKSKAIPGHNIPLAALGVFLLWFGWYGFNPGSTTTGDSSIASIAVTTTLAAASGSISAMFYTWIRFGKSDVGMTLNGALAGLVGITAGCANVSPISAVIIGIVAGILVVVSVLTLDKMKIDDPVGAVSAHGVCGAWGTLAAGIFDQGGFSLSVVGVQLIGIVACFIWAFGTGMILFKAIDAIVGMRVSRSEELAGLDLSEHGANSYPDFHTVSEIGEYPSDTTQNGKKAADGASVAAKGSAAHI</sequence>
<accession>A0A3N9TJM1</accession>
<dbReference type="InterPro" id="IPR024041">
    <property type="entry name" value="NH4_transpt_AmtB-like_dom"/>
</dbReference>
<dbReference type="Gene3D" id="1.10.3430.10">
    <property type="entry name" value="Ammonium transporter AmtB like domains"/>
    <property type="match status" value="1"/>
</dbReference>
<keyword evidence="7 8" id="KW-0924">Ammonia transport</keyword>
<feature type="transmembrane region" description="Helical" evidence="8">
    <location>
        <begin position="313"/>
        <end position="334"/>
    </location>
</feature>
<reference evidence="11 12" key="1">
    <citation type="submission" date="2018-11" db="EMBL/GenBank/DDBJ databases">
        <title>Vibrio LJC006 sp. nov., isolated from seawater during the bloom of the enteromorpha.</title>
        <authorList>
            <person name="Liang J."/>
        </authorList>
    </citation>
    <scope>NUCLEOTIDE SEQUENCE [LARGE SCALE GENOMIC DNA]</scope>
    <source>
        <strain evidence="11 12">LJC006</strain>
    </source>
</reference>
<feature type="transmembrane region" description="Helical" evidence="8">
    <location>
        <begin position="188"/>
        <end position="209"/>
    </location>
</feature>
<keyword evidence="9" id="KW-0732">Signal</keyword>
<evidence type="ECO:0000256" key="1">
    <source>
        <dbReference type="ARBA" id="ARBA00004141"/>
    </source>
</evidence>
<evidence type="ECO:0000256" key="9">
    <source>
        <dbReference type="SAM" id="SignalP"/>
    </source>
</evidence>
<proteinExistence type="inferred from homology"/>
<dbReference type="RefSeq" id="WP_124936522.1">
    <property type="nucleotide sequence ID" value="NZ_RJVQ01000002.1"/>
</dbReference>
<keyword evidence="6 8" id="KW-0472">Membrane</keyword>
<organism evidence="11 12">
    <name type="scientific">Vibrio viridaestus</name>
    <dbReference type="NCBI Taxonomy" id="2487322"/>
    <lineage>
        <taxon>Bacteria</taxon>
        <taxon>Pseudomonadati</taxon>
        <taxon>Pseudomonadota</taxon>
        <taxon>Gammaproteobacteria</taxon>
        <taxon>Vibrionales</taxon>
        <taxon>Vibrionaceae</taxon>
        <taxon>Vibrio</taxon>
    </lineage>
</organism>
<dbReference type="PROSITE" id="PS01219">
    <property type="entry name" value="AMMONIUM_TRANSP"/>
    <property type="match status" value="1"/>
</dbReference>
<feature type="transmembrane region" description="Helical" evidence="8">
    <location>
        <begin position="78"/>
        <end position="100"/>
    </location>
</feature>
<comment type="subcellular location">
    <subcellularLocation>
        <location evidence="8">Cell membrane</location>
        <topology evidence="8">Multi-pass membrane protein</topology>
    </subcellularLocation>
    <subcellularLocation>
        <location evidence="1">Membrane</location>
        <topology evidence="1">Multi-pass membrane protein</topology>
    </subcellularLocation>
</comment>
<keyword evidence="5 8" id="KW-1133">Transmembrane helix</keyword>
<evidence type="ECO:0000256" key="5">
    <source>
        <dbReference type="ARBA" id="ARBA00022989"/>
    </source>
</evidence>
<evidence type="ECO:0000313" key="11">
    <source>
        <dbReference type="EMBL" id="RQW64400.1"/>
    </source>
</evidence>
<feature type="transmembrane region" description="Helical" evidence="8">
    <location>
        <begin position="149"/>
        <end position="168"/>
    </location>
</feature>
<dbReference type="Proteomes" id="UP000281112">
    <property type="component" value="Unassembled WGS sequence"/>
</dbReference>
<protein>
    <recommendedName>
        <fullName evidence="8">Ammonium transporter</fullName>
    </recommendedName>
</protein>
<feature type="transmembrane region" description="Helical" evidence="8">
    <location>
        <begin position="375"/>
        <end position="395"/>
    </location>
</feature>
<evidence type="ECO:0000256" key="8">
    <source>
        <dbReference type="RuleBase" id="RU362002"/>
    </source>
</evidence>
<feature type="transmembrane region" description="Helical" evidence="8">
    <location>
        <begin position="38"/>
        <end position="57"/>
    </location>
</feature>
<keyword evidence="3 8" id="KW-0813">Transport</keyword>
<feature type="transmembrane region" description="Helical" evidence="8">
    <location>
        <begin position="346"/>
        <end position="363"/>
    </location>
</feature>
<dbReference type="GO" id="GO:0097272">
    <property type="term" value="P:ammonium homeostasis"/>
    <property type="evidence" value="ECO:0007669"/>
    <property type="project" value="TreeGrafter"/>
</dbReference>
<dbReference type="GO" id="GO:0008519">
    <property type="term" value="F:ammonium channel activity"/>
    <property type="evidence" value="ECO:0007669"/>
    <property type="project" value="InterPro"/>
</dbReference>
<feature type="transmembrane region" description="Helical" evidence="8">
    <location>
        <begin position="290"/>
        <end position="307"/>
    </location>
</feature>
<evidence type="ECO:0000256" key="3">
    <source>
        <dbReference type="ARBA" id="ARBA00022448"/>
    </source>
</evidence>
<comment type="similarity">
    <text evidence="2 8">Belongs to the ammonia transporter channel (TC 1.A.11.2) family.</text>
</comment>
<evidence type="ECO:0000256" key="4">
    <source>
        <dbReference type="ARBA" id="ARBA00022692"/>
    </source>
</evidence>
<evidence type="ECO:0000256" key="2">
    <source>
        <dbReference type="ARBA" id="ARBA00005887"/>
    </source>
</evidence>
<gene>
    <name evidence="11" type="ORF">EES38_07445</name>
</gene>
<feature type="chain" id="PRO_5017931258" description="Ammonium transporter" evidence="9">
    <location>
        <begin position="23"/>
        <end position="463"/>
    </location>
</feature>
<dbReference type="PANTHER" id="PTHR11730:SF6">
    <property type="entry name" value="AMMONIUM TRANSPORTER"/>
    <property type="match status" value="1"/>
</dbReference>
<feature type="signal peptide" evidence="9">
    <location>
        <begin position="1"/>
        <end position="22"/>
    </location>
</feature>